<reference evidence="9 10" key="1">
    <citation type="submission" date="2017-12" db="EMBL/GenBank/DDBJ databases">
        <title>Phylogenetic diversity of female urinary microbiome.</title>
        <authorList>
            <person name="Thomas-White K."/>
            <person name="Wolfe A.J."/>
        </authorList>
    </citation>
    <scope>NUCLEOTIDE SEQUENCE [LARGE SCALE GENOMIC DNA]</scope>
    <source>
        <strain evidence="9 10">UMB0119</strain>
    </source>
</reference>
<proteinExistence type="inferred from homology"/>
<dbReference type="InterPro" id="IPR001796">
    <property type="entry name" value="DHFR_dom"/>
</dbReference>
<dbReference type="Gene3D" id="3.40.430.10">
    <property type="entry name" value="Dihydrofolate Reductase, subunit A"/>
    <property type="match status" value="1"/>
</dbReference>
<dbReference type="SUPFAM" id="SSF53597">
    <property type="entry name" value="Dihydrofolate reductase-like"/>
    <property type="match status" value="1"/>
</dbReference>
<dbReference type="Proteomes" id="UP000234335">
    <property type="component" value="Unassembled WGS sequence"/>
</dbReference>
<evidence type="ECO:0000256" key="2">
    <source>
        <dbReference type="ARBA" id="ARBA00009539"/>
    </source>
</evidence>
<feature type="domain" description="DHFR" evidence="8">
    <location>
        <begin position="1"/>
        <end position="158"/>
    </location>
</feature>
<dbReference type="PRINTS" id="PR00070">
    <property type="entry name" value="DHFR"/>
</dbReference>
<dbReference type="PANTHER" id="PTHR48069">
    <property type="entry name" value="DIHYDROFOLATE REDUCTASE"/>
    <property type="match status" value="1"/>
</dbReference>
<evidence type="ECO:0000259" key="8">
    <source>
        <dbReference type="PROSITE" id="PS51330"/>
    </source>
</evidence>
<evidence type="ECO:0000256" key="3">
    <source>
        <dbReference type="ARBA" id="ARBA00012856"/>
    </source>
</evidence>
<dbReference type="GO" id="GO:0046655">
    <property type="term" value="P:folic acid metabolic process"/>
    <property type="evidence" value="ECO:0007669"/>
    <property type="project" value="TreeGrafter"/>
</dbReference>
<comment type="catalytic activity">
    <reaction evidence="7">
        <text>(6S)-5,6,7,8-tetrahydrofolate + NADP(+) = 7,8-dihydrofolate + NADPH + H(+)</text>
        <dbReference type="Rhea" id="RHEA:15009"/>
        <dbReference type="ChEBI" id="CHEBI:15378"/>
        <dbReference type="ChEBI" id="CHEBI:57451"/>
        <dbReference type="ChEBI" id="CHEBI:57453"/>
        <dbReference type="ChEBI" id="CHEBI:57783"/>
        <dbReference type="ChEBI" id="CHEBI:58349"/>
        <dbReference type="EC" id="1.5.1.3"/>
    </reaction>
</comment>
<protein>
    <recommendedName>
        <fullName evidence="3 7">Dihydrofolate reductase</fullName>
        <ecNumber evidence="3 7">1.5.1.3</ecNumber>
    </recommendedName>
</protein>
<evidence type="ECO:0000313" key="9">
    <source>
        <dbReference type="EMBL" id="PKZ17437.1"/>
    </source>
</evidence>
<comment type="pathway">
    <text evidence="1 7">Cofactor biosynthesis; tetrahydrofolate biosynthesis; 5,6,7,8-tetrahydrofolate from 7,8-dihydrofolate: step 1/1.</text>
</comment>
<keyword evidence="5 7" id="KW-0521">NADP</keyword>
<evidence type="ECO:0000313" key="10">
    <source>
        <dbReference type="Proteomes" id="UP000234335"/>
    </source>
</evidence>
<keyword evidence="4 7" id="KW-0554">One-carbon metabolism</keyword>
<dbReference type="GO" id="GO:0006730">
    <property type="term" value="P:one-carbon metabolic process"/>
    <property type="evidence" value="ECO:0007669"/>
    <property type="project" value="UniProtKB-KW"/>
</dbReference>
<evidence type="ECO:0000256" key="6">
    <source>
        <dbReference type="ARBA" id="ARBA00023002"/>
    </source>
</evidence>
<dbReference type="UniPathway" id="UPA00077">
    <property type="reaction ID" value="UER00158"/>
</dbReference>
<comment type="similarity">
    <text evidence="2 7">Belongs to the dihydrofolate reductase family.</text>
</comment>
<dbReference type="GO" id="GO:0046654">
    <property type="term" value="P:tetrahydrofolate biosynthetic process"/>
    <property type="evidence" value="ECO:0007669"/>
    <property type="project" value="UniProtKB-UniPathway"/>
</dbReference>
<evidence type="ECO:0000256" key="7">
    <source>
        <dbReference type="PIRNR" id="PIRNR000194"/>
    </source>
</evidence>
<gene>
    <name evidence="9" type="ORF">CYJ34_01640</name>
</gene>
<comment type="caution">
    <text evidence="9">The sequence shown here is derived from an EMBL/GenBank/DDBJ whole genome shotgun (WGS) entry which is preliminary data.</text>
</comment>
<dbReference type="Pfam" id="PF00186">
    <property type="entry name" value="DHFR_1"/>
    <property type="match status" value="1"/>
</dbReference>
<dbReference type="PIRSF" id="PIRSF000194">
    <property type="entry name" value="DHFR"/>
    <property type="match status" value="1"/>
</dbReference>
<dbReference type="AlphaFoldDB" id="A0A2I1MBE6"/>
<evidence type="ECO:0000256" key="1">
    <source>
        <dbReference type="ARBA" id="ARBA00004903"/>
    </source>
</evidence>
<dbReference type="InterPro" id="IPR012259">
    <property type="entry name" value="DHFR"/>
</dbReference>
<organism evidence="9 10">
    <name type="scientific">Anaerococcus octavius</name>
    <dbReference type="NCBI Taxonomy" id="54007"/>
    <lineage>
        <taxon>Bacteria</taxon>
        <taxon>Bacillati</taxon>
        <taxon>Bacillota</taxon>
        <taxon>Tissierellia</taxon>
        <taxon>Tissierellales</taxon>
        <taxon>Peptoniphilaceae</taxon>
        <taxon>Anaerococcus</taxon>
    </lineage>
</organism>
<comment type="function">
    <text evidence="7">Key enzyme in folate metabolism. Catalyzes an essential reaction for de novo glycine and purine synthesis, and for DNA precursor synthesis.</text>
</comment>
<dbReference type="GO" id="GO:0050661">
    <property type="term" value="F:NADP binding"/>
    <property type="evidence" value="ECO:0007669"/>
    <property type="project" value="InterPro"/>
</dbReference>
<evidence type="ECO:0000256" key="5">
    <source>
        <dbReference type="ARBA" id="ARBA00022857"/>
    </source>
</evidence>
<keyword evidence="10" id="KW-1185">Reference proteome</keyword>
<name>A0A2I1MBE6_9FIRM</name>
<keyword evidence="6 7" id="KW-0560">Oxidoreductase</keyword>
<accession>A0A2I1MBE6</accession>
<dbReference type="PANTHER" id="PTHR48069:SF3">
    <property type="entry name" value="DIHYDROFOLATE REDUCTASE"/>
    <property type="match status" value="1"/>
</dbReference>
<dbReference type="PROSITE" id="PS51330">
    <property type="entry name" value="DHFR_2"/>
    <property type="match status" value="1"/>
</dbReference>
<dbReference type="EC" id="1.5.1.3" evidence="3 7"/>
<dbReference type="GO" id="GO:0005829">
    <property type="term" value="C:cytosol"/>
    <property type="evidence" value="ECO:0007669"/>
    <property type="project" value="TreeGrafter"/>
</dbReference>
<dbReference type="CDD" id="cd00209">
    <property type="entry name" value="DHFR"/>
    <property type="match status" value="1"/>
</dbReference>
<evidence type="ECO:0000256" key="4">
    <source>
        <dbReference type="ARBA" id="ARBA00022563"/>
    </source>
</evidence>
<sequence>MKLILAVDENWGIGKDNEMLFHLKKDLKHFKEITIGNIVIMGRNTYESMGQALPDRENIILTRNSDYKADDAKIFNNPADILSYIKNSNKEVFVIGGSEIVEIFLSYVDEAIITKIKAKKDADTYLHNFDQDKDFELVSESQNYEENGIHFSYVNYRRIR</sequence>
<dbReference type="EMBL" id="PKGS01000001">
    <property type="protein sequence ID" value="PKZ17437.1"/>
    <property type="molecule type" value="Genomic_DNA"/>
</dbReference>
<dbReference type="InterPro" id="IPR024072">
    <property type="entry name" value="DHFR-like_dom_sf"/>
</dbReference>
<dbReference type="GO" id="GO:0004146">
    <property type="term" value="F:dihydrofolate reductase activity"/>
    <property type="evidence" value="ECO:0007669"/>
    <property type="project" value="UniProtKB-EC"/>
</dbReference>
<dbReference type="RefSeq" id="WP_101539597.1">
    <property type="nucleotide sequence ID" value="NZ_PKGS01000001.1"/>
</dbReference>
<dbReference type="GO" id="GO:0046452">
    <property type="term" value="P:dihydrofolate metabolic process"/>
    <property type="evidence" value="ECO:0007669"/>
    <property type="project" value="TreeGrafter"/>
</dbReference>